<dbReference type="EMBL" id="FJUX01000016">
    <property type="protein sequence ID" value="CZS93619.1"/>
    <property type="molecule type" value="Genomic_DNA"/>
</dbReference>
<sequence>MSTVRYLSVIPSVMLDEEGISEDVENDRKGPVIGFPETDRPLIVSLSDYSTHHC</sequence>
<name>A0A1E1K6A9_9HELO</name>
<evidence type="ECO:0000313" key="1">
    <source>
        <dbReference type="EMBL" id="CZS93619.1"/>
    </source>
</evidence>
<gene>
    <name evidence="1" type="ORF">RAG0_03811</name>
</gene>
<accession>A0A1E1K6A9</accession>
<dbReference type="Proteomes" id="UP000178912">
    <property type="component" value="Unassembled WGS sequence"/>
</dbReference>
<proteinExistence type="predicted"/>
<organism evidence="1 2">
    <name type="scientific">Rhynchosporium agropyri</name>
    <dbReference type="NCBI Taxonomy" id="914238"/>
    <lineage>
        <taxon>Eukaryota</taxon>
        <taxon>Fungi</taxon>
        <taxon>Dikarya</taxon>
        <taxon>Ascomycota</taxon>
        <taxon>Pezizomycotina</taxon>
        <taxon>Leotiomycetes</taxon>
        <taxon>Helotiales</taxon>
        <taxon>Ploettnerulaceae</taxon>
        <taxon>Rhynchosporium</taxon>
    </lineage>
</organism>
<dbReference type="AlphaFoldDB" id="A0A1E1K6A9"/>
<protein>
    <submittedName>
        <fullName evidence="1">Uncharacterized protein</fullName>
    </submittedName>
</protein>
<keyword evidence="2" id="KW-1185">Reference proteome</keyword>
<reference evidence="2" key="1">
    <citation type="submission" date="2016-03" db="EMBL/GenBank/DDBJ databases">
        <authorList>
            <person name="Guldener U."/>
        </authorList>
    </citation>
    <scope>NUCLEOTIDE SEQUENCE [LARGE SCALE GENOMIC DNA]</scope>
    <source>
        <strain evidence="2">04CH-RAC-A.6.1</strain>
    </source>
</reference>
<evidence type="ECO:0000313" key="2">
    <source>
        <dbReference type="Proteomes" id="UP000178912"/>
    </source>
</evidence>